<dbReference type="HAMAP" id="MF_00272">
    <property type="entry name" value="GcvH"/>
    <property type="match status" value="1"/>
</dbReference>
<dbReference type="InterPro" id="IPR033753">
    <property type="entry name" value="GCV_H/Fam206"/>
</dbReference>
<accession>A0A430KNP1</accession>
<keyword evidence="2 3" id="KW-0450">Lipoyl</keyword>
<dbReference type="GO" id="GO:0009249">
    <property type="term" value="P:protein lipoylation"/>
    <property type="evidence" value="ECO:0007669"/>
    <property type="project" value="TreeGrafter"/>
</dbReference>
<name>A0A430KNP1_9GAMM</name>
<gene>
    <name evidence="3 6" type="primary">gcvH</name>
    <name evidence="6" type="ORF">EH243_14035</name>
</gene>
<comment type="similarity">
    <text evidence="1 3">Belongs to the GcvH family.</text>
</comment>
<proteinExistence type="inferred from homology"/>
<dbReference type="RefSeq" id="WP_126159309.1">
    <property type="nucleotide sequence ID" value="NZ_RQXW01000014.1"/>
</dbReference>
<dbReference type="SUPFAM" id="SSF51230">
    <property type="entry name" value="Single hybrid motif"/>
    <property type="match status" value="1"/>
</dbReference>
<feature type="modified residue" description="N6-lipoyllysine" evidence="3 4">
    <location>
        <position position="65"/>
    </location>
</feature>
<dbReference type="GO" id="GO:0019464">
    <property type="term" value="P:glycine decarboxylation via glycine cleavage system"/>
    <property type="evidence" value="ECO:0007669"/>
    <property type="project" value="UniProtKB-UniRule"/>
</dbReference>
<comment type="subunit">
    <text evidence="3">The glycine cleavage system is composed of four proteins: P, T, L and H.</text>
</comment>
<dbReference type="PANTHER" id="PTHR11715:SF3">
    <property type="entry name" value="GLYCINE CLEAVAGE SYSTEM H PROTEIN-RELATED"/>
    <property type="match status" value="1"/>
</dbReference>
<evidence type="ECO:0000313" key="7">
    <source>
        <dbReference type="Proteomes" id="UP000283087"/>
    </source>
</evidence>
<comment type="function">
    <text evidence="3">The glycine cleavage system catalyzes the degradation of glycine. The H protein shuttles the methylamine group of glycine from the P protein to the T protein.</text>
</comment>
<feature type="domain" description="Lipoyl-binding" evidence="5">
    <location>
        <begin position="24"/>
        <end position="106"/>
    </location>
</feature>
<protein>
    <recommendedName>
        <fullName evidence="3">Glycine cleavage system H protein</fullName>
    </recommendedName>
</protein>
<sequence length="130" mass="13875">MSDIPSDLKYVASHEWIRDEGDGVVTIGITDHAQDLLGDVVFIELPEAGAEFATGDDLGVVESVKAASDVYAPLSGEIIAINGDLEDAPELVNSDPYGDGWFVQLRLSDTTELDDLLDADGYAELCEAES</sequence>
<evidence type="ECO:0000256" key="3">
    <source>
        <dbReference type="HAMAP-Rule" id="MF_00272"/>
    </source>
</evidence>
<dbReference type="Pfam" id="PF01597">
    <property type="entry name" value="GCV_H"/>
    <property type="match status" value="1"/>
</dbReference>
<dbReference type="PROSITE" id="PS50968">
    <property type="entry name" value="BIOTINYL_LIPOYL"/>
    <property type="match status" value="1"/>
</dbReference>
<dbReference type="InterPro" id="IPR002930">
    <property type="entry name" value="GCV_H"/>
</dbReference>
<dbReference type="AlphaFoldDB" id="A0A430KNP1"/>
<evidence type="ECO:0000259" key="5">
    <source>
        <dbReference type="PROSITE" id="PS50968"/>
    </source>
</evidence>
<dbReference type="NCBIfam" id="NF002270">
    <property type="entry name" value="PRK01202.1"/>
    <property type="match status" value="1"/>
</dbReference>
<dbReference type="InterPro" id="IPR003016">
    <property type="entry name" value="2-oxoA_DH_lipoyl-BS"/>
</dbReference>
<dbReference type="Proteomes" id="UP000283087">
    <property type="component" value="Unassembled WGS sequence"/>
</dbReference>
<dbReference type="CDD" id="cd06848">
    <property type="entry name" value="GCS_H"/>
    <property type="match status" value="1"/>
</dbReference>
<organism evidence="6 7">
    <name type="scientific">Amphritea opalescens</name>
    <dbReference type="NCBI Taxonomy" id="2490544"/>
    <lineage>
        <taxon>Bacteria</taxon>
        <taxon>Pseudomonadati</taxon>
        <taxon>Pseudomonadota</taxon>
        <taxon>Gammaproteobacteria</taxon>
        <taxon>Oceanospirillales</taxon>
        <taxon>Oceanospirillaceae</taxon>
        <taxon>Amphritea</taxon>
    </lineage>
</organism>
<evidence type="ECO:0000256" key="1">
    <source>
        <dbReference type="ARBA" id="ARBA00009249"/>
    </source>
</evidence>
<dbReference type="PANTHER" id="PTHR11715">
    <property type="entry name" value="GLYCINE CLEAVAGE SYSTEM H PROTEIN"/>
    <property type="match status" value="1"/>
</dbReference>
<keyword evidence="7" id="KW-1185">Reference proteome</keyword>
<dbReference type="InterPro" id="IPR000089">
    <property type="entry name" value="Biotin_lipoyl"/>
</dbReference>
<dbReference type="EMBL" id="RQXW01000014">
    <property type="protein sequence ID" value="RTE64983.1"/>
    <property type="molecule type" value="Genomic_DNA"/>
</dbReference>
<reference evidence="6 7" key="1">
    <citation type="submission" date="2018-11" db="EMBL/GenBank/DDBJ databases">
        <title>The draft genome sequence of Amphritea opalescens ANRC-JH13T.</title>
        <authorList>
            <person name="Fang Z."/>
            <person name="Zhang Y."/>
            <person name="Han X."/>
        </authorList>
    </citation>
    <scope>NUCLEOTIDE SEQUENCE [LARGE SCALE GENOMIC DNA]</scope>
    <source>
        <strain evidence="6 7">ANRC-JH13</strain>
    </source>
</reference>
<comment type="caution">
    <text evidence="6">The sequence shown here is derived from an EMBL/GenBank/DDBJ whole genome shotgun (WGS) entry which is preliminary data.</text>
</comment>
<evidence type="ECO:0000313" key="6">
    <source>
        <dbReference type="EMBL" id="RTE64983.1"/>
    </source>
</evidence>
<dbReference type="GO" id="GO:0005960">
    <property type="term" value="C:glycine cleavage complex"/>
    <property type="evidence" value="ECO:0007669"/>
    <property type="project" value="InterPro"/>
</dbReference>
<comment type="cofactor">
    <cofactor evidence="3">
        <name>(R)-lipoate</name>
        <dbReference type="ChEBI" id="CHEBI:83088"/>
    </cofactor>
    <text evidence="3">Binds 1 lipoyl cofactor covalently.</text>
</comment>
<dbReference type="NCBIfam" id="TIGR00527">
    <property type="entry name" value="gcvH"/>
    <property type="match status" value="1"/>
</dbReference>
<dbReference type="OrthoDB" id="9796712at2"/>
<dbReference type="GO" id="GO:0005829">
    <property type="term" value="C:cytosol"/>
    <property type="evidence" value="ECO:0007669"/>
    <property type="project" value="TreeGrafter"/>
</dbReference>
<dbReference type="InterPro" id="IPR011053">
    <property type="entry name" value="Single_hybrid_motif"/>
</dbReference>
<dbReference type="PROSITE" id="PS00189">
    <property type="entry name" value="LIPOYL"/>
    <property type="match status" value="1"/>
</dbReference>
<evidence type="ECO:0000256" key="4">
    <source>
        <dbReference type="PIRSR" id="PIRSR617453-50"/>
    </source>
</evidence>
<dbReference type="InterPro" id="IPR017453">
    <property type="entry name" value="GCV_H_sub"/>
</dbReference>
<evidence type="ECO:0000256" key="2">
    <source>
        <dbReference type="ARBA" id="ARBA00022823"/>
    </source>
</evidence>
<dbReference type="Gene3D" id="2.40.50.100">
    <property type="match status" value="1"/>
</dbReference>